<dbReference type="OrthoDB" id="27917at2759"/>
<dbReference type="AlphaFoldDB" id="A0A8S4A3F7"/>
<dbReference type="PROSITE" id="PS51450">
    <property type="entry name" value="LRR"/>
    <property type="match status" value="3"/>
</dbReference>
<dbReference type="PANTHER" id="PTHR45973">
    <property type="entry name" value="PROTEIN PHOSPHATASE 1 REGULATORY SUBUNIT SDS22-RELATED"/>
    <property type="match status" value="1"/>
</dbReference>
<evidence type="ECO:0000313" key="13">
    <source>
        <dbReference type="EMBL" id="CAG5132951.1"/>
    </source>
</evidence>
<dbReference type="GO" id="GO:0005929">
    <property type="term" value="C:cilium"/>
    <property type="evidence" value="ECO:0007669"/>
    <property type="project" value="TreeGrafter"/>
</dbReference>
<feature type="coiled-coil region" evidence="12">
    <location>
        <begin position="354"/>
        <end position="389"/>
    </location>
</feature>
<keyword evidence="4" id="KW-0677">Repeat</keyword>
<sequence>MQRLYENVEPSVIDSDMLYEAVEQQGPQDEAKKIAKREGIKFKNVLSLRLDFRNILLIDNLWEFKSLTKLQLDNNIIEKIEGLEGLVNLVWLDLSFNNIEVIEGLSTLTKLKDLTLYHNRISKIENLDAQKELQIFSIGNNEIKDAKDIIYLRQFPKLKTLNFGINPVCAQENFRWYLLAFLPKLEFLDYQLLDSRLKSKAREIFADEVKEQEELDRAAKKIEDVNLLMEKELKLHKEAFVEYLNTDRLFLEMYADDLDGQKLNEMPGADEIVEKLLEVCNRLFEFGLEEREKRKEEEQMFWDCVNEAKAENKQMAMDAIYEYSKEKQKLFVGLQALTDAKLMDKKLKDFYINITDLSDKLMTLELQLVDQLEEVIKDFERSMLELVGNFLETMHSCLTEMRETENSLNEKMTECASLALDKAAKNELDEDVTEELKI</sequence>
<evidence type="ECO:0000256" key="3">
    <source>
        <dbReference type="ARBA" id="ARBA00022614"/>
    </source>
</evidence>
<evidence type="ECO:0000256" key="5">
    <source>
        <dbReference type="ARBA" id="ARBA00022846"/>
    </source>
</evidence>
<comment type="similarity">
    <text evidence="10">Belongs to the DRC3 family.</text>
</comment>
<dbReference type="EMBL" id="CAJHNH020005779">
    <property type="protein sequence ID" value="CAG5132951.1"/>
    <property type="molecule type" value="Genomic_DNA"/>
</dbReference>
<accession>A0A8S4A3F7</accession>
<reference evidence="13" key="1">
    <citation type="submission" date="2021-04" db="EMBL/GenBank/DDBJ databases">
        <authorList>
            <consortium name="Molecular Ecology Group"/>
        </authorList>
    </citation>
    <scope>NUCLEOTIDE SEQUENCE</scope>
</reference>
<dbReference type="InterPro" id="IPR032675">
    <property type="entry name" value="LRR_dom_sf"/>
</dbReference>
<dbReference type="Pfam" id="PF14580">
    <property type="entry name" value="LRR_9"/>
    <property type="match status" value="1"/>
</dbReference>
<dbReference type="InterPro" id="IPR001611">
    <property type="entry name" value="Leu-rich_rpt"/>
</dbReference>
<dbReference type="SMART" id="SM00365">
    <property type="entry name" value="LRR_SD22"/>
    <property type="match status" value="3"/>
</dbReference>
<evidence type="ECO:0000256" key="9">
    <source>
        <dbReference type="ARBA" id="ARBA00023273"/>
    </source>
</evidence>
<evidence type="ECO:0000256" key="11">
    <source>
        <dbReference type="ARBA" id="ARBA00040950"/>
    </source>
</evidence>
<keyword evidence="2" id="KW-0963">Cytoplasm</keyword>
<keyword evidence="6 12" id="KW-0175">Coiled coil</keyword>
<name>A0A8S4A3F7_9EUPU</name>
<evidence type="ECO:0000256" key="12">
    <source>
        <dbReference type="SAM" id="Coils"/>
    </source>
</evidence>
<evidence type="ECO:0000256" key="6">
    <source>
        <dbReference type="ARBA" id="ARBA00023054"/>
    </source>
</evidence>
<keyword evidence="7" id="KW-0969">Cilium</keyword>
<comment type="subcellular location">
    <subcellularLocation>
        <location evidence="1">Cytoplasm</location>
        <location evidence="1">Cytoskeleton</location>
        <location evidence="1">Flagellum axoneme</location>
    </subcellularLocation>
</comment>
<evidence type="ECO:0000256" key="1">
    <source>
        <dbReference type="ARBA" id="ARBA00004611"/>
    </source>
</evidence>
<evidence type="ECO:0000256" key="8">
    <source>
        <dbReference type="ARBA" id="ARBA00023212"/>
    </source>
</evidence>
<evidence type="ECO:0000313" key="14">
    <source>
        <dbReference type="Proteomes" id="UP000678393"/>
    </source>
</evidence>
<evidence type="ECO:0000256" key="4">
    <source>
        <dbReference type="ARBA" id="ARBA00022737"/>
    </source>
</evidence>
<evidence type="ECO:0000256" key="7">
    <source>
        <dbReference type="ARBA" id="ARBA00023069"/>
    </source>
</evidence>
<protein>
    <recommendedName>
        <fullName evidence="11">Dynein regulatory complex subunit 3</fullName>
    </recommendedName>
</protein>
<feature type="non-terminal residue" evidence="13">
    <location>
        <position position="1"/>
    </location>
</feature>
<keyword evidence="8" id="KW-0206">Cytoskeleton</keyword>
<keyword evidence="14" id="KW-1185">Reference proteome</keyword>
<gene>
    <name evidence="13" type="ORF">CUNI_LOCUS18509</name>
</gene>
<keyword evidence="9" id="KW-0966">Cell projection</keyword>
<evidence type="ECO:0000256" key="2">
    <source>
        <dbReference type="ARBA" id="ARBA00022490"/>
    </source>
</evidence>
<dbReference type="Proteomes" id="UP000678393">
    <property type="component" value="Unassembled WGS sequence"/>
</dbReference>
<organism evidence="13 14">
    <name type="scientific">Candidula unifasciata</name>
    <dbReference type="NCBI Taxonomy" id="100452"/>
    <lineage>
        <taxon>Eukaryota</taxon>
        <taxon>Metazoa</taxon>
        <taxon>Spiralia</taxon>
        <taxon>Lophotrochozoa</taxon>
        <taxon>Mollusca</taxon>
        <taxon>Gastropoda</taxon>
        <taxon>Heterobranchia</taxon>
        <taxon>Euthyneura</taxon>
        <taxon>Panpulmonata</taxon>
        <taxon>Eupulmonata</taxon>
        <taxon>Stylommatophora</taxon>
        <taxon>Helicina</taxon>
        <taxon>Helicoidea</taxon>
        <taxon>Geomitridae</taxon>
        <taxon>Candidula</taxon>
    </lineage>
</organism>
<dbReference type="InterPro" id="IPR050576">
    <property type="entry name" value="Cilia_flagella_integrity"/>
</dbReference>
<keyword evidence="5" id="KW-0282">Flagellum</keyword>
<evidence type="ECO:0000256" key="10">
    <source>
        <dbReference type="ARBA" id="ARBA00038378"/>
    </source>
</evidence>
<comment type="caution">
    <text evidence="13">The sequence shown here is derived from an EMBL/GenBank/DDBJ whole genome shotgun (WGS) entry which is preliminary data.</text>
</comment>
<dbReference type="PANTHER" id="PTHR45973:SF12">
    <property type="entry name" value="DYNEIN REGULATORY COMPLEX SUBUNIT 3"/>
    <property type="match status" value="1"/>
</dbReference>
<keyword evidence="3" id="KW-0433">Leucine-rich repeat</keyword>
<dbReference type="Gene3D" id="3.80.10.10">
    <property type="entry name" value="Ribonuclease Inhibitor"/>
    <property type="match status" value="1"/>
</dbReference>
<dbReference type="SUPFAM" id="SSF52075">
    <property type="entry name" value="Outer arm dynein light chain 1"/>
    <property type="match status" value="1"/>
</dbReference>
<proteinExistence type="inferred from homology"/>